<dbReference type="ExpressionAtlas" id="A0A2K3DIG4">
    <property type="expression patterns" value="baseline"/>
</dbReference>
<sequence>MECVACIKDGAETGTVLCGSDCFKRHFARHREGRGSQPGLAPPASPSPVLAGASQHDTATPVKFGASATPRRQPPSHMVSPHPLRTPNSFATPTSFAGRDQPCATVTPTRPRYGAIPLKIR</sequence>
<dbReference type="Proteomes" id="UP000006906">
    <property type="component" value="Chromosome 7"/>
</dbReference>
<dbReference type="AlphaFoldDB" id="A0A2K3DIG4"/>
<proteinExistence type="predicted"/>
<evidence type="ECO:0000313" key="2">
    <source>
        <dbReference type="EMBL" id="PNW80328.1"/>
    </source>
</evidence>
<feature type="region of interest" description="Disordered" evidence="1">
    <location>
        <begin position="31"/>
        <end position="121"/>
    </location>
</feature>
<name>A0A2K3DIG4_CHLRE</name>
<evidence type="ECO:0000256" key="1">
    <source>
        <dbReference type="SAM" id="MobiDB-lite"/>
    </source>
</evidence>
<reference evidence="2 3" key="1">
    <citation type="journal article" date="2007" name="Science">
        <title>The Chlamydomonas genome reveals the evolution of key animal and plant functions.</title>
        <authorList>
            <person name="Merchant S.S."/>
            <person name="Prochnik S.E."/>
            <person name="Vallon O."/>
            <person name="Harris E.H."/>
            <person name="Karpowicz S.J."/>
            <person name="Witman G.B."/>
            <person name="Terry A."/>
            <person name="Salamov A."/>
            <person name="Fritz-Laylin L.K."/>
            <person name="Marechal-Drouard L."/>
            <person name="Marshall W.F."/>
            <person name="Qu L.H."/>
            <person name="Nelson D.R."/>
            <person name="Sanderfoot A.A."/>
            <person name="Spalding M.H."/>
            <person name="Kapitonov V.V."/>
            <person name="Ren Q."/>
            <person name="Ferris P."/>
            <person name="Lindquist E."/>
            <person name="Shapiro H."/>
            <person name="Lucas S.M."/>
            <person name="Grimwood J."/>
            <person name="Schmutz J."/>
            <person name="Cardol P."/>
            <person name="Cerutti H."/>
            <person name="Chanfreau G."/>
            <person name="Chen C.L."/>
            <person name="Cognat V."/>
            <person name="Croft M.T."/>
            <person name="Dent R."/>
            <person name="Dutcher S."/>
            <person name="Fernandez E."/>
            <person name="Fukuzawa H."/>
            <person name="Gonzalez-Ballester D."/>
            <person name="Gonzalez-Halphen D."/>
            <person name="Hallmann A."/>
            <person name="Hanikenne M."/>
            <person name="Hippler M."/>
            <person name="Inwood W."/>
            <person name="Jabbari K."/>
            <person name="Kalanon M."/>
            <person name="Kuras R."/>
            <person name="Lefebvre P.A."/>
            <person name="Lemaire S.D."/>
            <person name="Lobanov A.V."/>
            <person name="Lohr M."/>
            <person name="Manuell A."/>
            <person name="Meier I."/>
            <person name="Mets L."/>
            <person name="Mittag M."/>
            <person name="Mittelmeier T."/>
            <person name="Moroney J.V."/>
            <person name="Moseley J."/>
            <person name="Napoli C."/>
            <person name="Nedelcu A.M."/>
            <person name="Niyogi K."/>
            <person name="Novoselov S.V."/>
            <person name="Paulsen I.T."/>
            <person name="Pazour G."/>
            <person name="Purton S."/>
            <person name="Ral J.P."/>
            <person name="Riano-Pachon D.M."/>
            <person name="Riekhof W."/>
            <person name="Rymarquis L."/>
            <person name="Schroda M."/>
            <person name="Stern D."/>
            <person name="Umen J."/>
            <person name="Willows R."/>
            <person name="Wilson N."/>
            <person name="Zimmer S.L."/>
            <person name="Allmer J."/>
            <person name="Balk J."/>
            <person name="Bisova K."/>
            <person name="Chen C.J."/>
            <person name="Elias M."/>
            <person name="Gendler K."/>
            <person name="Hauser C."/>
            <person name="Lamb M.R."/>
            <person name="Ledford H."/>
            <person name="Long J.C."/>
            <person name="Minagawa J."/>
            <person name="Page M.D."/>
            <person name="Pan J."/>
            <person name="Pootakham W."/>
            <person name="Roje S."/>
            <person name="Rose A."/>
            <person name="Stahlberg E."/>
            <person name="Terauchi A.M."/>
            <person name="Yang P."/>
            <person name="Ball S."/>
            <person name="Bowler C."/>
            <person name="Dieckmann C.L."/>
            <person name="Gladyshev V.N."/>
            <person name="Green P."/>
            <person name="Jorgensen R."/>
            <person name="Mayfield S."/>
            <person name="Mueller-Roeber B."/>
            <person name="Rajamani S."/>
            <person name="Sayre R.T."/>
            <person name="Brokstein P."/>
            <person name="Dubchak I."/>
            <person name="Goodstein D."/>
            <person name="Hornick L."/>
            <person name="Huang Y.W."/>
            <person name="Jhaveri J."/>
            <person name="Luo Y."/>
            <person name="Martinez D."/>
            <person name="Ngau W.C."/>
            <person name="Otillar B."/>
            <person name="Poliakov A."/>
            <person name="Porter A."/>
            <person name="Szajkowski L."/>
            <person name="Werner G."/>
            <person name="Zhou K."/>
            <person name="Grigoriev I.V."/>
            <person name="Rokhsar D.S."/>
            <person name="Grossman A.R."/>
        </authorList>
    </citation>
    <scope>NUCLEOTIDE SEQUENCE [LARGE SCALE GENOMIC DNA]</scope>
    <source>
        <strain evidence="3">CC-503</strain>
    </source>
</reference>
<protein>
    <submittedName>
        <fullName evidence="2">Uncharacterized protein</fullName>
    </submittedName>
</protein>
<organism evidence="2 3">
    <name type="scientific">Chlamydomonas reinhardtii</name>
    <name type="common">Chlamydomonas smithii</name>
    <dbReference type="NCBI Taxonomy" id="3055"/>
    <lineage>
        <taxon>Eukaryota</taxon>
        <taxon>Viridiplantae</taxon>
        <taxon>Chlorophyta</taxon>
        <taxon>core chlorophytes</taxon>
        <taxon>Chlorophyceae</taxon>
        <taxon>CS clade</taxon>
        <taxon>Chlamydomonadales</taxon>
        <taxon>Chlamydomonadaceae</taxon>
        <taxon>Chlamydomonas</taxon>
    </lineage>
</organism>
<dbReference type="PaxDb" id="3055-EDP07212"/>
<keyword evidence="3" id="KW-1185">Reference proteome</keyword>
<dbReference type="InParanoid" id="A0A2K3DIG4"/>
<dbReference type="RefSeq" id="XP_042922395.1">
    <property type="nucleotide sequence ID" value="XM_043063827.1"/>
</dbReference>
<dbReference type="Gramene" id="PNW80328">
    <property type="protein sequence ID" value="PNW80328"/>
    <property type="gene ID" value="CHLRE_07g312950v5"/>
</dbReference>
<dbReference type="GeneID" id="5726329"/>
<accession>A0A2K3DIG4</accession>
<dbReference type="EMBL" id="CM008968">
    <property type="protein sequence ID" value="PNW80328.1"/>
    <property type="molecule type" value="Genomic_DNA"/>
</dbReference>
<dbReference type="KEGG" id="cre:CHLRE_07g312950v5"/>
<evidence type="ECO:0000313" key="3">
    <source>
        <dbReference type="Proteomes" id="UP000006906"/>
    </source>
</evidence>
<feature type="compositionally biased region" description="Polar residues" evidence="1">
    <location>
        <begin position="86"/>
        <end position="95"/>
    </location>
</feature>
<gene>
    <name evidence="2" type="ORF">CHLRE_07g312950v5</name>
</gene>